<evidence type="ECO:0000256" key="1">
    <source>
        <dbReference type="ARBA" id="ARBA00001917"/>
    </source>
</evidence>
<dbReference type="InterPro" id="IPR033878">
    <property type="entry name" value="NfsB-like"/>
</dbReference>
<accession>A0AAE3RCS5</accession>
<dbReference type="GO" id="GO:0005829">
    <property type="term" value="C:cytosol"/>
    <property type="evidence" value="ECO:0007669"/>
    <property type="project" value="TreeGrafter"/>
</dbReference>
<name>A0AAE3RCS5_9BACT</name>
<comment type="caution">
    <text evidence="9">The sequence shown here is derived from an EMBL/GenBank/DDBJ whole genome shotgun (WGS) entry which is preliminary data.</text>
</comment>
<gene>
    <name evidence="9" type="ORF">QNI22_35725</name>
</gene>
<proteinExistence type="inferred from homology"/>
<comment type="similarity">
    <text evidence="2">Belongs to the nitroreductase family.</text>
</comment>
<protein>
    <submittedName>
        <fullName evidence="9">Nitroreductase family protein</fullName>
    </submittedName>
</protein>
<dbReference type="InterPro" id="IPR050627">
    <property type="entry name" value="Nitroreductase/BluB"/>
</dbReference>
<evidence type="ECO:0000256" key="4">
    <source>
        <dbReference type="ARBA" id="ARBA00022643"/>
    </source>
</evidence>
<organism evidence="9 10">
    <name type="scientific">Xanthocytophaga agilis</name>
    <dbReference type="NCBI Taxonomy" id="3048010"/>
    <lineage>
        <taxon>Bacteria</taxon>
        <taxon>Pseudomonadati</taxon>
        <taxon>Bacteroidota</taxon>
        <taxon>Cytophagia</taxon>
        <taxon>Cytophagales</taxon>
        <taxon>Rhodocytophagaceae</taxon>
        <taxon>Xanthocytophaga</taxon>
    </lineage>
</organism>
<feature type="domain" description="Nitroreductase" evidence="8">
    <location>
        <begin position="9"/>
        <end position="185"/>
    </location>
</feature>
<dbReference type="CDD" id="cd02149">
    <property type="entry name" value="NfsB-like"/>
    <property type="match status" value="1"/>
</dbReference>
<dbReference type="PANTHER" id="PTHR23026:SF125">
    <property type="entry name" value="OXYGEN-INSENSITIVE NAD(P)H NITROREDUCTASE"/>
    <property type="match status" value="1"/>
</dbReference>
<evidence type="ECO:0000259" key="8">
    <source>
        <dbReference type="Pfam" id="PF00881"/>
    </source>
</evidence>
<keyword evidence="4" id="KW-0288">FMN</keyword>
<evidence type="ECO:0000256" key="3">
    <source>
        <dbReference type="ARBA" id="ARBA00022630"/>
    </source>
</evidence>
<dbReference type="Proteomes" id="UP001232063">
    <property type="component" value="Unassembled WGS sequence"/>
</dbReference>
<dbReference type="EMBL" id="JASJOU010000020">
    <property type="protein sequence ID" value="MDJ1506064.1"/>
    <property type="molecule type" value="Genomic_DNA"/>
</dbReference>
<sequence length="209" mass="23395">MSLVKAFQWRYATKKYDTSRKISPEQFDDLLTTLQLSPSSYGLQPYTFFILQDPSILEQISRAAFGQPQITTGAYVLAVTVQTDIDENTVKKYIDKAASVRNIARKNLEAREAFVNSKLSLLSAEQKIEWAEKQAFLAVGVLVSAAAEAGIDASPMEGFDRVQVDEILGLKEKNLKTTLLFALGYRSAEDEFATIPKVRKTKEELFITI</sequence>
<keyword evidence="7" id="KW-0520">NAD</keyword>
<dbReference type="InterPro" id="IPR029479">
    <property type="entry name" value="Nitroreductase"/>
</dbReference>
<dbReference type="Pfam" id="PF00881">
    <property type="entry name" value="Nitroreductase"/>
    <property type="match status" value="1"/>
</dbReference>
<dbReference type="SUPFAM" id="SSF55469">
    <property type="entry name" value="FMN-dependent nitroreductase-like"/>
    <property type="match status" value="1"/>
</dbReference>
<evidence type="ECO:0000256" key="5">
    <source>
        <dbReference type="ARBA" id="ARBA00022857"/>
    </source>
</evidence>
<evidence type="ECO:0000313" key="10">
    <source>
        <dbReference type="Proteomes" id="UP001232063"/>
    </source>
</evidence>
<evidence type="ECO:0000256" key="2">
    <source>
        <dbReference type="ARBA" id="ARBA00007118"/>
    </source>
</evidence>
<keyword evidence="10" id="KW-1185">Reference proteome</keyword>
<dbReference type="GO" id="GO:0046857">
    <property type="term" value="F:oxidoreductase activity, acting on other nitrogenous compounds as donors, with NAD or NADP as acceptor"/>
    <property type="evidence" value="ECO:0007669"/>
    <property type="project" value="TreeGrafter"/>
</dbReference>
<dbReference type="InterPro" id="IPR000415">
    <property type="entry name" value="Nitroreductase-like"/>
</dbReference>
<dbReference type="Gene3D" id="3.40.109.10">
    <property type="entry name" value="NADH Oxidase"/>
    <property type="match status" value="1"/>
</dbReference>
<dbReference type="RefSeq" id="WP_314518772.1">
    <property type="nucleotide sequence ID" value="NZ_JASJOU010000020.1"/>
</dbReference>
<reference evidence="9" key="1">
    <citation type="submission" date="2023-05" db="EMBL/GenBank/DDBJ databases">
        <authorList>
            <person name="Zhang X."/>
        </authorList>
    </citation>
    <scope>NUCLEOTIDE SEQUENCE</scope>
    <source>
        <strain evidence="9">BD1B2-1</strain>
    </source>
</reference>
<dbReference type="PANTHER" id="PTHR23026">
    <property type="entry name" value="NADPH NITROREDUCTASE"/>
    <property type="match status" value="1"/>
</dbReference>
<keyword evidence="6" id="KW-0560">Oxidoreductase</keyword>
<dbReference type="GO" id="GO:0046256">
    <property type="term" value="P:2,4,6-trinitrotoluene catabolic process"/>
    <property type="evidence" value="ECO:0007669"/>
    <property type="project" value="TreeGrafter"/>
</dbReference>
<evidence type="ECO:0000256" key="7">
    <source>
        <dbReference type="ARBA" id="ARBA00023027"/>
    </source>
</evidence>
<evidence type="ECO:0000313" key="9">
    <source>
        <dbReference type="EMBL" id="MDJ1506064.1"/>
    </source>
</evidence>
<keyword evidence="5" id="KW-0521">NADP</keyword>
<evidence type="ECO:0000256" key="6">
    <source>
        <dbReference type="ARBA" id="ARBA00023002"/>
    </source>
</evidence>
<keyword evidence="3" id="KW-0285">Flavoprotein</keyword>
<dbReference type="AlphaFoldDB" id="A0AAE3RCS5"/>
<comment type="cofactor">
    <cofactor evidence="1">
        <name>FMN</name>
        <dbReference type="ChEBI" id="CHEBI:58210"/>
    </cofactor>
</comment>